<organism evidence="6 7">
    <name type="scientific">Paenibacillus chartarius</name>
    <dbReference type="NCBI Taxonomy" id="747481"/>
    <lineage>
        <taxon>Bacteria</taxon>
        <taxon>Bacillati</taxon>
        <taxon>Bacillota</taxon>
        <taxon>Bacilli</taxon>
        <taxon>Bacillales</taxon>
        <taxon>Paenibacillaceae</taxon>
        <taxon>Paenibacillus</taxon>
    </lineage>
</organism>
<accession>A0ABV6DLJ0</accession>
<evidence type="ECO:0000313" key="7">
    <source>
        <dbReference type="Proteomes" id="UP001589776"/>
    </source>
</evidence>
<evidence type="ECO:0000259" key="5">
    <source>
        <dbReference type="PROSITE" id="PS50893"/>
    </source>
</evidence>
<protein>
    <submittedName>
        <fullName evidence="6">ABC transporter ATP-binding protein</fullName>
    </submittedName>
</protein>
<dbReference type="InterPro" id="IPR017871">
    <property type="entry name" value="ABC_transporter-like_CS"/>
</dbReference>
<dbReference type="SMART" id="SM00382">
    <property type="entry name" value="AAA"/>
    <property type="match status" value="1"/>
</dbReference>
<dbReference type="PANTHER" id="PTHR43335">
    <property type="entry name" value="ABC TRANSPORTER, ATP-BINDING PROTEIN"/>
    <property type="match status" value="1"/>
</dbReference>
<dbReference type="InterPro" id="IPR003439">
    <property type="entry name" value="ABC_transporter-like_ATP-bd"/>
</dbReference>
<keyword evidence="7" id="KW-1185">Reference proteome</keyword>
<keyword evidence="3" id="KW-0547">Nucleotide-binding</keyword>
<evidence type="ECO:0000256" key="1">
    <source>
        <dbReference type="ARBA" id="ARBA00005417"/>
    </source>
</evidence>
<dbReference type="PROSITE" id="PS50893">
    <property type="entry name" value="ABC_TRANSPORTER_2"/>
    <property type="match status" value="1"/>
</dbReference>
<evidence type="ECO:0000256" key="4">
    <source>
        <dbReference type="ARBA" id="ARBA00022840"/>
    </source>
</evidence>
<keyword evidence="2" id="KW-0813">Transport</keyword>
<dbReference type="SUPFAM" id="SSF52540">
    <property type="entry name" value="P-loop containing nucleoside triphosphate hydrolases"/>
    <property type="match status" value="1"/>
</dbReference>
<dbReference type="InterPro" id="IPR003593">
    <property type="entry name" value="AAA+_ATPase"/>
</dbReference>
<sequence length="291" mass="32086">MELILNGVTKTYGAKQALQGITLRLGPGIVGLLGPNGAGKSTLMRLLATIEKPTEGSILWDGADIAKHPNRLREVLGYLPQQFGVYPNMTPVEFLEYIAAMKGLSRKSAKRRIQELLEMLNLGADSKRLLGGFSGGMKQRVGIAQSLLNDPSLLIVDEPTVGLDPEERIRFRNILSMLASNRIVILSTHIVTDIETVAPQIAVMLKGKLVRYAEPEEWLQIVEGKVWNVVVPSSELIRIQETYPVSAAIHRRDGVHVRIVSEREPDLPAALLPPALEDAYLYTASKWEVTP</sequence>
<dbReference type="PANTHER" id="PTHR43335:SF2">
    <property type="entry name" value="ABC TRANSPORTER, ATP-BINDING PROTEIN"/>
    <property type="match status" value="1"/>
</dbReference>
<comment type="caution">
    <text evidence="6">The sequence shown here is derived from an EMBL/GenBank/DDBJ whole genome shotgun (WGS) entry which is preliminary data.</text>
</comment>
<keyword evidence="4 6" id="KW-0067">ATP-binding</keyword>
<dbReference type="Gene3D" id="3.40.50.300">
    <property type="entry name" value="P-loop containing nucleotide triphosphate hydrolases"/>
    <property type="match status" value="1"/>
</dbReference>
<dbReference type="CDD" id="cd03264">
    <property type="entry name" value="ABC_drug_resistance_like"/>
    <property type="match status" value="1"/>
</dbReference>
<feature type="domain" description="ABC transporter" evidence="5">
    <location>
        <begin position="3"/>
        <end position="231"/>
    </location>
</feature>
<gene>
    <name evidence="6" type="ORF">ACFFK0_13690</name>
</gene>
<evidence type="ECO:0000256" key="2">
    <source>
        <dbReference type="ARBA" id="ARBA00022448"/>
    </source>
</evidence>
<dbReference type="EMBL" id="JBHLWN010000051">
    <property type="protein sequence ID" value="MFC0213496.1"/>
    <property type="molecule type" value="Genomic_DNA"/>
</dbReference>
<dbReference type="Proteomes" id="UP001589776">
    <property type="component" value="Unassembled WGS sequence"/>
</dbReference>
<dbReference type="RefSeq" id="WP_377470813.1">
    <property type="nucleotide sequence ID" value="NZ_JBHLWN010000051.1"/>
</dbReference>
<dbReference type="Pfam" id="PF00005">
    <property type="entry name" value="ABC_tran"/>
    <property type="match status" value="1"/>
</dbReference>
<reference evidence="6 7" key="1">
    <citation type="submission" date="2024-09" db="EMBL/GenBank/DDBJ databases">
        <authorList>
            <person name="Sun Q."/>
            <person name="Mori K."/>
        </authorList>
    </citation>
    <scope>NUCLEOTIDE SEQUENCE [LARGE SCALE GENOMIC DNA]</scope>
    <source>
        <strain evidence="6 7">CCM 7759</strain>
    </source>
</reference>
<dbReference type="InterPro" id="IPR027417">
    <property type="entry name" value="P-loop_NTPase"/>
</dbReference>
<dbReference type="GO" id="GO:0005524">
    <property type="term" value="F:ATP binding"/>
    <property type="evidence" value="ECO:0007669"/>
    <property type="project" value="UniProtKB-KW"/>
</dbReference>
<evidence type="ECO:0000313" key="6">
    <source>
        <dbReference type="EMBL" id="MFC0213496.1"/>
    </source>
</evidence>
<name>A0ABV6DLJ0_9BACL</name>
<evidence type="ECO:0000256" key="3">
    <source>
        <dbReference type="ARBA" id="ARBA00022741"/>
    </source>
</evidence>
<comment type="similarity">
    <text evidence="1">Belongs to the ABC transporter superfamily.</text>
</comment>
<proteinExistence type="inferred from homology"/>
<dbReference type="PROSITE" id="PS00211">
    <property type="entry name" value="ABC_TRANSPORTER_1"/>
    <property type="match status" value="1"/>
</dbReference>